<keyword evidence="3" id="KW-1185">Reference proteome</keyword>
<dbReference type="EMBL" id="QHJQ01000001">
    <property type="protein sequence ID" value="PXA05518.1"/>
    <property type="molecule type" value="Genomic_DNA"/>
</dbReference>
<dbReference type="Gene3D" id="2.30.30.700">
    <property type="entry name" value="SLA1 homology domain 1"/>
    <property type="match status" value="1"/>
</dbReference>
<evidence type="ECO:0000313" key="3">
    <source>
        <dbReference type="Proteomes" id="UP000247099"/>
    </source>
</evidence>
<gene>
    <name evidence="2" type="ORF">DDZ13_01205</name>
</gene>
<evidence type="ECO:0008006" key="4">
    <source>
        <dbReference type="Google" id="ProtNLM"/>
    </source>
</evidence>
<feature type="chain" id="PRO_5016386514" description="SLA1 homology domain-containing protein" evidence="1">
    <location>
        <begin position="21"/>
        <end position="260"/>
    </location>
</feature>
<name>A0A317ZNR4_9BACT</name>
<dbReference type="AlphaFoldDB" id="A0A317ZNR4"/>
<dbReference type="InParanoid" id="A0A317ZNR4"/>
<evidence type="ECO:0000313" key="2">
    <source>
        <dbReference type="EMBL" id="PXA05518.1"/>
    </source>
</evidence>
<organism evidence="2 3">
    <name type="scientific">Coraliomargarita sinensis</name>
    <dbReference type="NCBI Taxonomy" id="2174842"/>
    <lineage>
        <taxon>Bacteria</taxon>
        <taxon>Pseudomonadati</taxon>
        <taxon>Verrucomicrobiota</taxon>
        <taxon>Opitutia</taxon>
        <taxon>Puniceicoccales</taxon>
        <taxon>Coraliomargaritaceae</taxon>
        <taxon>Coraliomargarita</taxon>
    </lineage>
</organism>
<dbReference type="Proteomes" id="UP000247099">
    <property type="component" value="Unassembled WGS sequence"/>
</dbReference>
<reference evidence="2 3" key="1">
    <citation type="submission" date="2018-05" db="EMBL/GenBank/DDBJ databases">
        <title>Coraliomargarita sinensis sp. nov., isolated from a marine solar saltern.</title>
        <authorList>
            <person name="Zhou L.Y."/>
        </authorList>
    </citation>
    <scope>NUCLEOTIDE SEQUENCE [LARGE SCALE GENOMIC DNA]</scope>
    <source>
        <strain evidence="2 3">WN38</strain>
    </source>
</reference>
<keyword evidence="1" id="KW-0732">Signal</keyword>
<protein>
    <recommendedName>
        <fullName evidence="4">SLA1 homology domain-containing protein</fullName>
    </recommendedName>
</protein>
<feature type="signal peptide" evidence="1">
    <location>
        <begin position="1"/>
        <end position="20"/>
    </location>
</feature>
<evidence type="ECO:0000256" key="1">
    <source>
        <dbReference type="SAM" id="SignalP"/>
    </source>
</evidence>
<comment type="caution">
    <text evidence="2">The sequence shown here is derived from an EMBL/GenBank/DDBJ whole genome shotgun (WGS) entry which is preliminary data.</text>
</comment>
<sequence length="260" mass="30522">MSRVVPFLLLFSISISFVHAEFRTFTNDFGDSVEAKLIELKKEDSIIRMQLRNGRKIDAKLSAFSQSDQKYIRKWWGEVVAERQILHKQARIDVEIKIDTKTRSSGHSSWYSESDDKTKIFYPEVTIENNESQTFKGNELRLVIFADDMRYKGQMKVVSASSIKTDLKEREEIVLEPDAFRLRHYEYDSNYFNYDYEYGYKYSGYAMTLKNSKGEVIYEDATKDKFLKSKHLYSCKKGQIFDEDFKRRLKSSGSSSSYAN</sequence>
<dbReference type="RefSeq" id="WP_158279725.1">
    <property type="nucleotide sequence ID" value="NZ_QHJQ01000001.1"/>
</dbReference>
<proteinExistence type="predicted"/>
<accession>A0A317ZNR4</accession>